<evidence type="ECO:0000313" key="5">
    <source>
        <dbReference type="Proteomes" id="UP000191418"/>
    </source>
</evidence>
<reference evidence="4 5" key="1">
    <citation type="submission" date="2017-01" db="EMBL/GenBank/DDBJ databases">
        <title>Genome Sequencing of a Marine Spirillum, Oceanospirillum multiglobuliferum ATCC 33336, from Japan.</title>
        <authorList>
            <person name="Carney J.G."/>
            <person name="Trachtenberg A.M."/>
            <person name="Rheaume B.A."/>
            <person name="Linnane J.D."/>
            <person name="Pitts N.L."/>
            <person name="Mykles D.L."/>
            <person name="Maclea K.S."/>
        </authorList>
    </citation>
    <scope>NUCLEOTIDE SEQUENCE [LARGE SCALE GENOMIC DNA]</scope>
    <source>
        <strain evidence="4 5">ATCC 33336</strain>
    </source>
</reference>
<dbReference type="EMBL" id="MTSM01000028">
    <property type="protein sequence ID" value="OPX54338.1"/>
    <property type="molecule type" value="Genomic_DNA"/>
</dbReference>
<dbReference type="GO" id="GO:0043709">
    <property type="term" value="P:cell adhesion involved in single-species biofilm formation"/>
    <property type="evidence" value="ECO:0007669"/>
    <property type="project" value="TreeGrafter"/>
</dbReference>
<dbReference type="GO" id="GO:0052621">
    <property type="term" value="F:diguanylate cyclase activity"/>
    <property type="evidence" value="ECO:0007669"/>
    <property type="project" value="UniProtKB-EC"/>
</dbReference>
<organism evidence="4 5">
    <name type="scientific">Oceanospirillum multiglobuliferum</name>
    <dbReference type="NCBI Taxonomy" id="64969"/>
    <lineage>
        <taxon>Bacteria</taxon>
        <taxon>Pseudomonadati</taxon>
        <taxon>Pseudomonadota</taxon>
        <taxon>Gammaproteobacteria</taxon>
        <taxon>Oceanospirillales</taxon>
        <taxon>Oceanospirillaceae</taxon>
        <taxon>Oceanospirillum</taxon>
    </lineage>
</organism>
<evidence type="ECO:0000313" key="4">
    <source>
        <dbReference type="EMBL" id="OPX54338.1"/>
    </source>
</evidence>
<comment type="catalytic activity">
    <reaction evidence="2">
        <text>2 GTP = 3',3'-c-di-GMP + 2 diphosphate</text>
        <dbReference type="Rhea" id="RHEA:24898"/>
        <dbReference type="ChEBI" id="CHEBI:33019"/>
        <dbReference type="ChEBI" id="CHEBI:37565"/>
        <dbReference type="ChEBI" id="CHEBI:58805"/>
        <dbReference type="EC" id="2.7.7.65"/>
    </reaction>
</comment>
<dbReference type="InterPro" id="IPR050469">
    <property type="entry name" value="Diguanylate_Cyclase"/>
</dbReference>
<dbReference type="Pfam" id="PF00990">
    <property type="entry name" value="GGDEF"/>
    <property type="match status" value="1"/>
</dbReference>
<name>A0A1V4T2F7_9GAMM</name>
<dbReference type="EC" id="2.7.7.65" evidence="1"/>
<dbReference type="Proteomes" id="UP000191418">
    <property type="component" value="Unassembled WGS sequence"/>
</dbReference>
<dbReference type="GO" id="GO:0005886">
    <property type="term" value="C:plasma membrane"/>
    <property type="evidence" value="ECO:0007669"/>
    <property type="project" value="TreeGrafter"/>
</dbReference>
<dbReference type="NCBIfam" id="TIGR00254">
    <property type="entry name" value="GGDEF"/>
    <property type="match status" value="1"/>
</dbReference>
<dbReference type="CDD" id="cd01949">
    <property type="entry name" value="GGDEF"/>
    <property type="match status" value="1"/>
</dbReference>
<dbReference type="InterPro" id="IPR000160">
    <property type="entry name" value="GGDEF_dom"/>
</dbReference>
<protein>
    <recommendedName>
        <fullName evidence="1">diguanylate cyclase</fullName>
        <ecNumber evidence="1">2.7.7.65</ecNumber>
    </recommendedName>
</protein>
<dbReference type="AlphaFoldDB" id="A0A1V4T2F7"/>
<accession>A0A1V4T2F7</accession>
<dbReference type="SUPFAM" id="SSF55073">
    <property type="entry name" value="Nucleotide cyclase"/>
    <property type="match status" value="1"/>
</dbReference>
<gene>
    <name evidence="4" type="ORF">BTE48_14885</name>
</gene>
<dbReference type="InterPro" id="IPR029787">
    <property type="entry name" value="Nucleotide_cyclase"/>
</dbReference>
<dbReference type="PANTHER" id="PTHR45138:SF9">
    <property type="entry name" value="DIGUANYLATE CYCLASE DGCM-RELATED"/>
    <property type="match status" value="1"/>
</dbReference>
<evidence type="ECO:0000259" key="3">
    <source>
        <dbReference type="PROSITE" id="PS50887"/>
    </source>
</evidence>
<dbReference type="PANTHER" id="PTHR45138">
    <property type="entry name" value="REGULATORY COMPONENTS OF SENSORY TRANSDUCTION SYSTEM"/>
    <property type="match status" value="1"/>
</dbReference>
<dbReference type="InterPro" id="IPR043128">
    <property type="entry name" value="Rev_trsase/Diguanyl_cyclase"/>
</dbReference>
<proteinExistence type="predicted"/>
<dbReference type="SMART" id="SM00267">
    <property type="entry name" value="GGDEF"/>
    <property type="match status" value="1"/>
</dbReference>
<dbReference type="Gene3D" id="3.30.70.270">
    <property type="match status" value="1"/>
</dbReference>
<feature type="domain" description="GGDEF" evidence="3">
    <location>
        <begin position="21"/>
        <end position="150"/>
    </location>
</feature>
<dbReference type="STRING" id="64969.SAMN02745127_02951"/>
<sequence length="150" mass="16740">MTGLSNRRAFFEESRHRLQQGSQTLALIDLDFFKQVNDRFGHDVGDHVLIQISQLLSEHFEPEALVARLGGEEFALMSIASEFELAQRLQALNKVLTTQPLSISEQQIYISLSAGVVTVQTEEGLNDAIIAADTFLYKAKDNGRCQVRCA</sequence>
<evidence type="ECO:0000256" key="1">
    <source>
        <dbReference type="ARBA" id="ARBA00012528"/>
    </source>
</evidence>
<dbReference type="PROSITE" id="PS50887">
    <property type="entry name" value="GGDEF"/>
    <property type="match status" value="1"/>
</dbReference>
<evidence type="ECO:0000256" key="2">
    <source>
        <dbReference type="ARBA" id="ARBA00034247"/>
    </source>
</evidence>
<comment type="caution">
    <text evidence="4">The sequence shown here is derived from an EMBL/GenBank/DDBJ whole genome shotgun (WGS) entry which is preliminary data.</text>
</comment>
<dbReference type="GO" id="GO:1902201">
    <property type="term" value="P:negative regulation of bacterial-type flagellum-dependent cell motility"/>
    <property type="evidence" value="ECO:0007669"/>
    <property type="project" value="TreeGrafter"/>
</dbReference>
<keyword evidence="5" id="KW-1185">Reference proteome</keyword>